<keyword evidence="1" id="KW-0175">Coiled coil</keyword>
<dbReference type="PROSITE" id="PS00973">
    <property type="entry name" value="USP_2"/>
    <property type="match status" value="1"/>
</dbReference>
<dbReference type="RefSeq" id="XP_004253579.1">
    <property type="nucleotide sequence ID" value="XM_004253531.1"/>
</dbReference>
<dbReference type="GO" id="GO:0006508">
    <property type="term" value="P:proteolysis"/>
    <property type="evidence" value="ECO:0007669"/>
    <property type="project" value="UniProtKB-KW"/>
</dbReference>
<dbReference type="EC" id="3.1.2.15" evidence="4"/>
<dbReference type="GO" id="GO:0005829">
    <property type="term" value="C:cytosol"/>
    <property type="evidence" value="ECO:0007669"/>
    <property type="project" value="TreeGrafter"/>
</dbReference>
<name>L7FLH8_ENTIV</name>
<gene>
    <name evidence="4" type="ORF">EIN_517040</name>
</gene>
<evidence type="ECO:0000313" key="5">
    <source>
        <dbReference type="Proteomes" id="UP000014680"/>
    </source>
</evidence>
<evidence type="ECO:0000256" key="2">
    <source>
        <dbReference type="SAM" id="MobiDB-lite"/>
    </source>
</evidence>
<dbReference type="GO" id="GO:0016579">
    <property type="term" value="P:protein deubiquitination"/>
    <property type="evidence" value="ECO:0007669"/>
    <property type="project" value="InterPro"/>
</dbReference>
<dbReference type="InterPro" id="IPR050164">
    <property type="entry name" value="Peptidase_C19"/>
</dbReference>
<dbReference type="PANTHER" id="PTHR24006:SF827">
    <property type="entry name" value="UBIQUITIN CARBOXYL-TERMINAL HYDROLASE 34"/>
    <property type="match status" value="1"/>
</dbReference>
<keyword evidence="5" id="KW-1185">Reference proteome</keyword>
<dbReference type="InterPro" id="IPR001394">
    <property type="entry name" value="Peptidase_C19_UCH"/>
</dbReference>
<feature type="region of interest" description="Disordered" evidence="2">
    <location>
        <begin position="287"/>
        <end position="314"/>
    </location>
</feature>
<reference evidence="4 5" key="1">
    <citation type="submission" date="2012-10" db="EMBL/GenBank/DDBJ databases">
        <authorList>
            <person name="Zafar N."/>
            <person name="Inman J."/>
            <person name="Hall N."/>
            <person name="Lorenzi H."/>
            <person name="Caler E."/>
        </authorList>
    </citation>
    <scope>NUCLEOTIDE SEQUENCE [LARGE SCALE GENOMIC DNA]</scope>
    <source>
        <strain evidence="4 5">IP1</strain>
    </source>
</reference>
<organism evidence="4 5">
    <name type="scientific">Entamoeba invadens IP1</name>
    <dbReference type="NCBI Taxonomy" id="370355"/>
    <lineage>
        <taxon>Eukaryota</taxon>
        <taxon>Amoebozoa</taxon>
        <taxon>Evosea</taxon>
        <taxon>Archamoebae</taxon>
        <taxon>Mastigamoebida</taxon>
        <taxon>Entamoebidae</taxon>
        <taxon>Entamoeba</taxon>
    </lineage>
</organism>
<dbReference type="GO" id="GO:0005634">
    <property type="term" value="C:nucleus"/>
    <property type="evidence" value="ECO:0007669"/>
    <property type="project" value="TreeGrafter"/>
</dbReference>
<dbReference type="SUPFAM" id="SSF54001">
    <property type="entry name" value="Cysteine proteinases"/>
    <property type="match status" value="1"/>
</dbReference>
<dbReference type="Gene3D" id="3.90.70.10">
    <property type="entry name" value="Cysteine proteinases"/>
    <property type="match status" value="1"/>
</dbReference>
<dbReference type="Proteomes" id="UP000014680">
    <property type="component" value="Unassembled WGS sequence"/>
</dbReference>
<feature type="coiled-coil region" evidence="1">
    <location>
        <begin position="178"/>
        <end position="205"/>
    </location>
</feature>
<dbReference type="VEuPathDB" id="AmoebaDB:EIN_517040"/>
<dbReference type="PROSITE" id="PS50235">
    <property type="entry name" value="USP_3"/>
    <property type="match status" value="1"/>
</dbReference>
<dbReference type="InterPro" id="IPR018200">
    <property type="entry name" value="USP_CS"/>
</dbReference>
<feature type="region of interest" description="Disordered" evidence="2">
    <location>
        <begin position="331"/>
        <end position="374"/>
    </location>
</feature>
<dbReference type="PANTHER" id="PTHR24006">
    <property type="entry name" value="UBIQUITIN CARBOXYL-TERMINAL HYDROLASE"/>
    <property type="match status" value="1"/>
</dbReference>
<feature type="region of interest" description="Disordered" evidence="2">
    <location>
        <begin position="78"/>
        <end position="112"/>
    </location>
</feature>
<feature type="domain" description="USP" evidence="3">
    <location>
        <begin position="399"/>
        <end position="732"/>
    </location>
</feature>
<dbReference type="GO" id="GO:0004843">
    <property type="term" value="F:cysteine-type deubiquitinase activity"/>
    <property type="evidence" value="ECO:0007669"/>
    <property type="project" value="InterPro"/>
</dbReference>
<dbReference type="InterPro" id="IPR038765">
    <property type="entry name" value="Papain-like_cys_pep_sf"/>
</dbReference>
<keyword evidence="4" id="KW-0645">Protease</keyword>
<dbReference type="EMBL" id="KB206909">
    <property type="protein sequence ID" value="ELP86808.1"/>
    <property type="molecule type" value="Genomic_DNA"/>
</dbReference>
<keyword evidence="4" id="KW-0378">Hydrolase</keyword>
<dbReference type="InterPro" id="IPR028889">
    <property type="entry name" value="USP"/>
</dbReference>
<evidence type="ECO:0000259" key="3">
    <source>
        <dbReference type="PROSITE" id="PS50235"/>
    </source>
</evidence>
<evidence type="ECO:0000313" key="4">
    <source>
        <dbReference type="EMBL" id="ELP86808.1"/>
    </source>
</evidence>
<feature type="compositionally biased region" description="Basic and acidic residues" evidence="2">
    <location>
        <begin position="287"/>
        <end position="297"/>
    </location>
</feature>
<dbReference type="OrthoDB" id="19290at2759"/>
<dbReference type="AlphaFoldDB" id="L7FLH8"/>
<dbReference type="Pfam" id="PF00443">
    <property type="entry name" value="UCH"/>
    <property type="match status" value="1"/>
</dbReference>
<dbReference type="KEGG" id="eiv:EIN_517040"/>
<accession>L7FLH8</accession>
<protein>
    <submittedName>
        <fullName evidence="4">Ubiquitin specific protease, putative</fullName>
        <ecNumber evidence="4">3.1.2.15</ecNumber>
    </submittedName>
</protein>
<evidence type="ECO:0000256" key="1">
    <source>
        <dbReference type="SAM" id="Coils"/>
    </source>
</evidence>
<dbReference type="GeneID" id="14885789"/>
<sequence length="1103" mass="126403">MAVCSEKVILREQKYGGLVNQGCTCYMNSVLQQTFHAANCAQLLMEKAIVLPVFEDVKIKEEKNSEKNLEKKINKNEEEKKCETQDVKNRESQTPKNEEKQNEVLISKKETQQQDERIQSVFESEKNNLMGKQSIDIYNKNVNKNSSDTQEEKCKEEQLKLPKTLEEDVQTENFNSEKDLKEERKDVLTEQLQDIQTNKEDINTTNINLTVIEKEEKPKSTETQQNEITKTVEILKENESNKTLQNDTQIKPLDEKQISELTKKFTATKVFDITKLSPRALKADETLKIENKKHSQESESVTPAKTETVEIPKSQDLKNFKNSEELEEFKNIKHSKDSENSEELKNSKELEELKKSKNLKQSEDSKELKNLEDSKNLQNFNDSKIFKNSKDSKELKNFKQLKELKDSKEKNQTETVTRDVVSTKNDYLDYSMIYSLQRLFSDMALGVCTCSNTTEFCRQAHGSCYEVIQCHLQMDAQEFFNTTISAMESCKLYHNVLAAADLFKGKMQIIIKSRCGHCIKRVEPFCCCPLEVERFSKVALSLQNLVEGSTLCDYRCEECGVVSDATRSEMFEELPEMLVFHLKRFVYNDVFEIVKYNGYFEYPEVVDLSEYCTPPCEEEKKCGDSKTREGEGDDCEINRTNCDCQGVEIQHEKEDSKKDEIHTNVKSQSYKYKLVGVVIHSGGAHGGHYFSNCLVDGKWLCFNDRTVSESDNENWYGGKTNANAYMLFYQKIHTDETPQTDNIKISNEQPTREKIDVLNDTKKCEKTDDHTRLQEIQKTQSVPNSLASISNITDLNLIDKDLLKYMKKRNDYYYLCSRAFNPTFTDFLVSEIVHFQYVGNILVFARSVLSSSSSQIAKIFISLDSVLTAALAQDILTEISSNLKYFIISASPLLQKSLKMAQNTVFKEAVVNEVVEGTSGALVILKNLLDEKQVKLVNAMDLALNWIMGGSTKYTRNDGNAAFEIFLKAIEENVFNFSEQFIIKTVGTRAGECLVRKVLDKFPTKVIDSAVLKMMNEVLTTRVVTNDQILQLKRLNFSRNCADTIVRKCLGRVSNCHQFEILMMDCAIMLKLAACNNYIQQQISRSLGEFNEALSFFSVKIVI</sequence>
<proteinExistence type="predicted"/>